<dbReference type="InterPro" id="IPR001296">
    <property type="entry name" value="Glyco_trans_1"/>
</dbReference>
<evidence type="ECO:0000256" key="3">
    <source>
        <dbReference type="SAM" id="MobiDB-lite"/>
    </source>
</evidence>
<evidence type="ECO:0000259" key="5">
    <source>
        <dbReference type="Pfam" id="PF13439"/>
    </source>
</evidence>
<gene>
    <name evidence="6" type="ORF">GCM10011376_24110</name>
</gene>
<keyword evidence="7" id="KW-1185">Reference proteome</keyword>
<dbReference type="SUPFAM" id="SSF48371">
    <property type="entry name" value="ARM repeat"/>
    <property type="match status" value="1"/>
</dbReference>
<dbReference type="InterPro" id="IPR028098">
    <property type="entry name" value="Glyco_trans_4-like_N"/>
</dbReference>
<dbReference type="Gene3D" id="1.25.10.10">
    <property type="entry name" value="Leucine-rich Repeat Variant"/>
    <property type="match status" value="1"/>
</dbReference>
<evidence type="ECO:0000259" key="4">
    <source>
        <dbReference type="Pfam" id="PF00534"/>
    </source>
</evidence>
<feature type="domain" description="Glycosyltransferase subfamily 4-like N-terminal" evidence="5">
    <location>
        <begin position="296"/>
        <end position="493"/>
    </location>
</feature>
<keyword evidence="2" id="KW-0808">Transferase</keyword>
<dbReference type="Proteomes" id="UP000597341">
    <property type="component" value="Unassembled WGS sequence"/>
</dbReference>
<dbReference type="PANTHER" id="PTHR45947:SF3">
    <property type="entry name" value="SULFOQUINOVOSYL TRANSFERASE SQD2"/>
    <property type="match status" value="1"/>
</dbReference>
<feature type="region of interest" description="Disordered" evidence="3">
    <location>
        <begin position="1"/>
        <end position="24"/>
    </location>
</feature>
<dbReference type="Pfam" id="PF13439">
    <property type="entry name" value="Glyco_transf_4"/>
    <property type="match status" value="1"/>
</dbReference>
<comment type="caution">
    <text evidence="6">The sequence shown here is derived from an EMBL/GenBank/DDBJ whole genome shotgun (WGS) entry which is preliminary data.</text>
</comment>
<protein>
    <submittedName>
        <fullName evidence="6">Uncharacterized protein</fullName>
    </submittedName>
</protein>
<dbReference type="Gene3D" id="3.40.50.2000">
    <property type="entry name" value="Glycogen Phosphorylase B"/>
    <property type="match status" value="2"/>
</dbReference>
<dbReference type="SUPFAM" id="SSF53756">
    <property type="entry name" value="UDP-Glycosyltransferase/glycogen phosphorylase"/>
    <property type="match status" value="1"/>
</dbReference>
<dbReference type="InterPro" id="IPR016024">
    <property type="entry name" value="ARM-type_fold"/>
</dbReference>
<evidence type="ECO:0000256" key="1">
    <source>
        <dbReference type="ARBA" id="ARBA00022676"/>
    </source>
</evidence>
<name>A0ABQ3HJR2_9ACTN</name>
<dbReference type="EMBL" id="BNAD01000006">
    <property type="protein sequence ID" value="GHE17801.1"/>
    <property type="molecule type" value="Genomic_DNA"/>
</dbReference>
<dbReference type="Pfam" id="PF00534">
    <property type="entry name" value="Glycos_transf_1"/>
    <property type="match status" value="1"/>
</dbReference>
<reference evidence="7" key="1">
    <citation type="journal article" date="2019" name="Int. J. Syst. Evol. Microbiol.">
        <title>The Global Catalogue of Microorganisms (GCM) 10K type strain sequencing project: providing services to taxonomists for standard genome sequencing and annotation.</title>
        <authorList>
            <consortium name="The Broad Institute Genomics Platform"/>
            <consortium name="The Broad Institute Genome Sequencing Center for Infectious Disease"/>
            <person name="Wu L."/>
            <person name="Ma J."/>
        </authorList>
    </citation>
    <scope>NUCLEOTIDE SEQUENCE [LARGE SCALE GENOMIC DNA]</scope>
    <source>
        <strain evidence="7">CGMCC 1.12791</strain>
    </source>
</reference>
<feature type="domain" description="Glycosyl transferase family 1" evidence="4">
    <location>
        <begin position="531"/>
        <end position="691"/>
    </location>
</feature>
<accession>A0ABQ3HJR2</accession>
<organism evidence="6 7">
    <name type="scientific">Nocardioides flavus</name>
    <name type="common">ex Wang et al. 2016</name>
    <dbReference type="NCBI Taxonomy" id="2058780"/>
    <lineage>
        <taxon>Bacteria</taxon>
        <taxon>Bacillati</taxon>
        <taxon>Actinomycetota</taxon>
        <taxon>Actinomycetes</taxon>
        <taxon>Propionibacteriales</taxon>
        <taxon>Nocardioidaceae</taxon>
        <taxon>Nocardioides</taxon>
    </lineage>
</organism>
<dbReference type="InterPro" id="IPR050194">
    <property type="entry name" value="Glycosyltransferase_grp1"/>
</dbReference>
<evidence type="ECO:0000256" key="2">
    <source>
        <dbReference type="ARBA" id="ARBA00022679"/>
    </source>
</evidence>
<dbReference type="InterPro" id="IPR011989">
    <property type="entry name" value="ARM-like"/>
</dbReference>
<evidence type="ECO:0000313" key="7">
    <source>
        <dbReference type="Proteomes" id="UP000597341"/>
    </source>
</evidence>
<proteinExistence type="predicted"/>
<keyword evidence="1" id="KW-0328">Glycosyltransferase</keyword>
<evidence type="ECO:0000313" key="6">
    <source>
        <dbReference type="EMBL" id="GHE17801.1"/>
    </source>
</evidence>
<sequence>MEPGSTGLVTDAGSHTPGRGNPIRCRLRTRDMTQSLRRALDEVRQAPLVVDVLRSGDRLAAAAARESGPEPVRLLTAAIHDRDELTAVAAVHALAQVFDDGADAALSELLSHPRQFVREHASWALGTRLPRLGAIGRLVEVVVDGGFSGVLAQRTLARWATSAPDQVASAIEVALTDAVAGTTRSRLVETLGLVPGPVAGRALLGLAAEDDEHPAVRLAAVAALGDRPDDDDTVALVRRLATADGELGAVSRLAAIDLGIDDAGSGEDRAGLTVAQLFLHADIDRDLSRAGAGDNGGVATLLVRLGDALAAGPDVARVLTLSRGTPQAALDALQAPSRAEEHLLTPVPLLPEAVSAAQAWPSRVAAQRGIRRVLRTHRPDVLHLRMAEVGSLAAAEVARELGIPVVFTLAPDPHAVIHALDMTGGLHRGNFGAADEREHYWFRARLVQRLAEDAAHVVLFPRPELQHDMRELLGLDVAGQPDRYTVVPEGVDLGVSAAAAAELERPGAPGPALAELDALVAALPERRRSLPLAISVGRLHRVKGMATLVEAWASDPALVERCNLVIVGGDLADPSPDEREQLERVDEVLARFPAAADGLLMPGHRPNDVVAVWLAAARAGRPDGNGPNGVYVCSSLKEEFGLALLEALASGLVVVGPAAGGPATYIEDGVTGVLVDTRRPDEVARAVRAAFDLATAPGQAERVDRALERVRADFTVQAMADRLSSIYAGAVRTAGRS</sequence>
<dbReference type="PANTHER" id="PTHR45947">
    <property type="entry name" value="SULFOQUINOVOSYL TRANSFERASE SQD2"/>
    <property type="match status" value="1"/>
</dbReference>